<proteinExistence type="predicted"/>
<keyword evidence="1" id="KW-1133">Transmembrane helix</keyword>
<dbReference type="EMBL" id="OIVN01002591">
    <property type="protein sequence ID" value="SPD04914.1"/>
    <property type="molecule type" value="Genomic_DNA"/>
</dbReference>
<protein>
    <recommendedName>
        <fullName evidence="3">Transmembrane protein</fullName>
    </recommendedName>
</protein>
<evidence type="ECO:0000256" key="1">
    <source>
        <dbReference type="SAM" id="Phobius"/>
    </source>
</evidence>
<keyword evidence="1" id="KW-0812">Transmembrane</keyword>
<sequence>MVVVAPVGCDLGFGFLGWLCHEWVFGCGGFAGMVVVGLGLSAWVCGGGGSCGGRSVRNSSVLTVAWGW</sequence>
<feature type="transmembrane region" description="Helical" evidence="1">
    <location>
        <begin position="23"/>
        <end position="45"/>
    </location>
</feature>
<name>A0A2N9H008_FAGSY</name>
<accession>A0A2N9H008</accession>
<reference evidence="2" key="1">
    <citation type="submission" date="2018-02" db="EMBL/GenBank/DDBJ databases">
        <authorList>
            <person name="Cohen D.B."/>
            <person name="Kent A.D."/>
        </authorList>
    </citation>
    <scope>NUCLEOTIDE SEQUENCE</scope>
</reference>
<dbReference type="AlphaFoldDB" id="A0A2N9H008"/>
<evidence type="ECO:0000313" key="2">
    <source>
        <dbReference type="EMBL" id="SPD04914.1"/>
    </source>
</evidence>
<organism evidence="2">
    <name type="scientific">Fagus sylvatica</name>
    <name type="common">Beechnut</name>
    <dbReference type="NCBI Taxonomy" id="28930"/>
    <lineage>
        <taxon>Eukaryota</taxon>
        <taxon>Viridiplantae</taxon>
        <taxon>Streptophyta</taxon>
        <taxon>Embryophyta</taxon>
        <taxon>Tracheophyta</taxon>
        <taxon>Spermatophyta</taxon>
        <taxon>Magnoliopsida</taxon>
        <taxon>eudicotyledons</taxon>
        <taxon>Gunneridae</taxon>
        <taxon>Pentapetalae</taxon>
        <taxon>rosids</taxon>
        <taxon>fabids</taxon>
        <taxon>Fagales</taxon>
        <taxon>Fagaceae</taxon>
        <taxon>Fagus</taxon>
    </lineage>
</organism>
<keyword evidence="1" id="KW-0472">Membrane</keyword>
<evidence type="ECO:0008006" key="3">
    <source>
        <dbReference type="Google" id="ProtNLM"/>
    </source>
</evidence>
<gene>
    <name evidence="2" type="ORF">FSB_LOCUS32796</name>
</gene>